<keyword evidence="3" id="KW-1185">Reference proteome</keyword>
<feature type="region of interest" description="Disordered" evidence="1">
    <location>
        <begin position="98"/>
        <end position="149"/>
    </location>
</feature>
<dbReference type="SUPFAM" id="SSF54593">
    <property type="entry name" value="Glyoxalase/Bleomycin resistance protein/Dihydroxybiphenyl dioxygenase"/>
    <property type="match status" value="1"/>
</dbReference>
<dbReference type="Proteomes" id="UP000065220">
    <property type="component" value="Chromosome"/>
</dbReference>
<accession>A0A120KKY9</accession>
<gene>
    <name evidence="2" type="ORF">AXF14_03010</name>
</gene>
<proteinExistence type="predicted"/>
<evidence type="ECO:0000313" key="3">
    <source>
        <dbReference type="Proteomes" id="UP000065220"/>
    </source>
</evidence>
<organism evidence="2 3">
    <name type="scientific">Actinomyces radicidentis</name>
    <dbReference type="NCBI Taxonomy" id="111015"/>
    <lineage>
        <taxon>Bacteria</taxon>
        <taxon>Bacillati</taxon>
        <taxon>Actinomycetota</taxon>
        <taxon>Actinomycetes</taxon>
        <taxon>Actinomycetales</taxon>
        <taxon>Actinomycetaceae</taxon>
        <taxon>Actinomyces</taxon>
    </lineage>
</organism>
<reference evidence="3" key="1">
    <citation type="submission" date="2016-02" db="EMBL/GenBank/DDBJ databases">
        <authorList>
            <person name="Holder M.E."/>
            <person name="Ajami N.J."/>
            <person name="Petrosino J.F."/>
        </authorList>
    </citation>
    <scope>NUCLEOTIDE SEQUENCE [LARGE SCALE GENOMIC DNA]</scope>
    <source>
        <strain evidence="3">CCUG 36733</strain>
    </source>
</reference>
<evidence type="ECO:0000256" key="1">
    <source>
        <dbReference type="SAM" id="MobiDB-lite"/>
    </source>
</evidence>
<dbReference type="KEGG" id="ard:AXF14_03010"/>
<name>A0A120KKY9_ACTRD</name>
<dbReference type="STRING" id="111015.AXF14_03010"/>
<dbReference type="OrthoDB" id="9807425at2"/>
<dbReference type="RefSeq" id="WP_067940760.1">
    <property type="nucleotide sequence ID" value="NZ_CP014228.1"/>
</dbReference>
<protein>
    <submittedName>
        <fullName evidence="2">Uncharacterized protein</fullName>
    </submittedName>
</protein>
<sequence length="149" mass="15898">MGAGTHREGALWIERPVTLGAAPGTLPVLTGADPVTAWTANDDGTWTTDEDMVRFCDVCTVNADPAKEGMAAHPEQLWVDGEALRQVATRDEVTAGTFYVDDPHPVNRGTAADGSTVYEPRPRTGTRYVIGTDPDGHDVEIAQPARAGR</sequence>
<evidence type="ECO:0000313" key="2">
    <source>
        <dbReference type="EMBL" id="AMD86761.1"/>
    </source>
</evidence>
<dbReference type="EMBL" id="CP014228">
    <property type="protein sequence ID" value="AMD86761.1"/>
    <property type="molecule type" value="Genomic_DNA"/>
</dbReference>
<dbReference type="InterPro" id="IPR029068">
    <property type="entry name" value="Glyas_Bleomycin-R_OHBP_Dase"/>
</dbReference>
<dbReference type="AlphaFoldDB" id="A0A120KKY9"/>